<reference evidence="7 8" key="1">
    <citation type="submission" date="2020-01" db="EMBL/GenBank/DDBJ databases">
        <authorList>
            <consortium name="DOE Joint Genome Institute"/>
            <person name="Haridas S."/>
            <person name="Albert R."/>
            <person name="Binder M."/>
            <person name="Bloem J."/>
            <person name="Labutti K."/>
            <person name="Salamov A."/>
            <person name="Andreopoulos B."/>
            <person name="Baker S.E."/>
            <person name="Barry K."/>
            <person name="Bills G."/>
            <person name="Bluhm B.H."/>
            <person name="Cannon C."/>
            <person name="Castanera R."/>
            <person name="Culley D.E."/>
            <person name="Daum C."/>
            <person name="Ezra D."/>
            <person name="Gonzalez J.B."/>
            <person name="Henrissat B."/>
            <person name="Kuo A."/>
            <person name="Liang C."/>
            <person name="Lipzen A."/>
            <person name="Lutzoni F."/>
            <person name="Magnuson J."/>
            <person name="Mondo S."/>
            <person name="Nolan M."/>
            <person name="Ohm R."/>
            <person name="Pangilinan J."/>
            <person name="Park H.-J.H."/>
            <person name="Ramirez L."/>
            <person name="Alfaro M."/>
            <person name="Sun H."/>
            <person name="Tritt A."/>
            <person name="Yoshinaga Y."/>
            <person name="Zwiers L.-H.L."/>
            <person name="Turgeon B.G."/>
            <person name="Goodwin S.B."/>
            <person name="Spatafora J.W."/>
            <person name="Crous P.W."/>
            <person name="Grigoriev I.V."/>
        </authorList>
    </citation>
    <scope>NUCLEOTIDE SEQUENCE [LARGE SCALE GENOMIC DNA]</scope>
    <source>
        <strain evidence="7 8">CBS 611.86</strain>
    </source>
</reference>
<keyword evidence="4 6" id="KW-0206">Cytoskeleton</keyword>
<dbReference type="GO" id="GO:0030041">
    <property type="term" value="P:actin filament polymerization"/>
    <property type="evidence" value="ECO:0007669"/>
    <property type="project" value="UniProtKB-UniRule"/>
</dbReference>
<dbReference type="PANTHER" id="PTHR22629">
    <property type="entry name" value="ARP2/3 COMPLEX 20 KD SUBUNIT"/>
    <property type="match status" value="1"/>
</dbReference>
<comment type="caution">
    <text evidence="7">The sequence shown here is derived from an EMBL/GenBank/DDBJ whole genome shotgun (WGS) entry which is preliminary data.</text>
</comment>
<evidence type="ECO:0000256" key="6">
    <source>
        <dbReference type="PIRNR" id="PIRNR039100"/>
    </source>
</evidence>
<dbReference type="Gene3D" id="3.30.1460.20">
    <property type="match status" value="1"/>
</dbReference>
<dbReference type="AlphaFoldDB" id="A0A7C8MHA6"/>
<dbReference type="PANTHER" id="PTHR22629:SF0">
    <property type="entry name" value="ACTIN-RELATED PROTEIN 2_3 COMPLEX SUBUNIT 4"/>
    <property type="match status" value="1"/>
</dbReference>
<accession>A0A7C8MHA6</accession>
<organism evidence="7 8">
    <name type="scientific">Massariosphaeria phaeospora</name>
    <dbReference type="NCBI Taxonomy" id="100035"/>
    <lineage>
        <taxon>Eukaryota</taxon>
        <taxon>Fungi</taxon>
        <taxon>Dikarya</taxon>
        <taxon>Ascomycota</taxon>
        <taxon>Pezizomycotina</taxon>
        <taxon>Dothideomycetes</taxon>
        <taxon>Pleosporomycetidae</taxon>
        <taxon>Pleosporales</taxon>
        <taxon>Pleosporales incertae sedis</taxon>
        <taxon>Massariosphaeria</taxon>
    </lineage>
</organism>
<dbReference type="GO" id="GO:0051015">
    <property type="term" value="F:actin filament binding"/>
    <property type="evidence" value="ECO:0007669"/>
    <property type="project" value="TreeGrafter"/>
</dbReference>
<sequence>MSQSLRPYLQCVRSSLTAALSLANFASQASERHNVPEIEAASSPEVLLNPLTVSRNETEKVFIEPSINSVRISIKIKQADEIEHILVHKFTRFLTQRAEAFFILRRKPVKGYDISFLITNFHTEEMLKHKLVDFIIQFMEEVDKEISEMKLFLNARARFVAESFLTPFD</sequence>
<evidence type="ECO:0000256" key="2">
    <source>
        <dbReference type="ARBA" id="ARBA00022490"/>
    </source>
</evidence>
<dbReference type="InterPro" id="IPR008384">
    <property type="entry name" value="ARPC4"/>
</dbReference>
<keyword evidence="8" id="KW-1185">Reference proteome</keyword>
<gene>
    <name evidence="7" type="ORF">BDV95DRAFT_518833</name>
</gene>
<dbReference type="Pfam" id="PF05856">
    <property type="entry name" value="ARPC4"/>
    <property type="match status" value="1"/>
</dbReference>
<protein>
    <recommendedName>
        <fullName evidence="6">Actin-related protein 2/3 complex subunit 4</fullName>
    </recommendedName>
</protein>
<dbReference type="OrthoDB" id="336240at2759"/>
<evidence type="ECO:0000256" key="1">
    <source>
        <dbReference type="ARBA" id="ARBA00005919"/>
    </source>
</evidence>
<comment type="subcellular location">
    <subcellularLocation>
        <location evidence="6">Cytoplasm</location>
        <location evidence="6">Cytoskeleton</location>
        <location evidence="6">Actin patch</location>
    </subcellularLocation>
</comment>
<evidence type="ECO:0000256" key="4">
    <source>
        <dbReference type="ARBA" id="ARBA00023212"/>
    </source>
</evidence>
<evidence type="ECO:0000313" key="8">
    <source>
        <dbReference type="Proteomes" id="UP000481861"/>
    </source>
</evidence>
<dbReference type="GO" id="GO:0034314">
    <property type="term" value="P:Arp2/3 complex-mediated actin nucleation"/>
    <property type="evidence" value="ECO:0007669"/>
    <property type="project" value="UniProtKB-UniRule"/>
</dbReference>
<evidence type="ECO:0000256" key="3">
    <source>
        <dbReference type="ARBA" id="ARBA00023203"/>
    </source>
</evidence>
<dbReference type="FunFam" id="3.30.1460.20:FF:000001">
    <property type="entry name" value="Actin-related protein 2/3 complex subunit 4"/>
    <property type="match status" value="1"/>
</dbReference>
<dbReference type="SUPFAM" id="SSF69645">
    <property type="entry name" value="Arp2/3 complex subunits"/>
    <property type="match status" value="1"/>
</dbReference>
<comment type="similarity">
    <text evidence="1 6">Belongs to the ARPC4 family.</text>
</comment>
<dbReference type="GO" id="GO:0005885">
    <property type="term" value="C:Arp2/3 protein complex"/>
    <property type="evidence" value="ECO:0007669"/>
    <property type="project" value="UniProtKB-UniRule"/>
</dbReference>
<dbReference type="Proteomes" id="UP000481861">
    <property type="component" value="Unassembled WGS sequence"/>
</dbReference>
<evidence type="ECO:0000256" key="5">
    <source>
        <dbReference type="ARBA" id="ARBA00054835"/>
    </source>
</evidence>
<dbReference type="PIRSF" id="PIRSF039100">
    <property type="entry name" value="ARPC4"/>
    <property type="match status" value="1"/>
</dbReference>
<keyword evidence="3 6" id="KW-0009">Actin-binding</keyword>
<dbReference type="GO" id="GO:0030479">
    <property type="term" value="C:actin cortical patch"/>
    <property type="evidence" value="ECO:0007669"/>
    <property type="project" value="UniProtKB-SubCell"/>
</dbReference>
<comment type="function">
    <text evidence="5 6">Functions as actin-binding component of the Arp2/3 complex which is involved in regulation of actin polymerization and together with an activating nucleation-promoting factor (NPF) mediates the formation of branched actin networks. Seems to contact the mother actin filament.</text>
</comment>
<dbReference type="EMBL" id="JAADJZ010000008">
    <property type="protein sequence ID" value="KAF2873262.1"/>
    <property type="molecule type" value="Genomic_DNA"/>
</dbReference>
<proteinExistence type="inferred from homology"/>
<name>A0A7C8MHA6_9PLEO</name>
<keyword evidence="2 6" id="KW-0963">Cytoplasm</keyword>
<dbReference type="InterPro" id="IPR034666">
    <property type="entry name" value="ARPC2/4"/>
</dbReference>
<evidence type="ECO:0000313" key="7">
    <source>
        <dbReference type="EMBL" id="KAF2873262.1"/>
    </source>
</evidence>